<sequence length="52" mass="5759">MSDQPQHPDLEEVQHSIDDAKHAAEQLHHDAPNQLVEDDQQVPEEGDSPPPG</sequence>
<dbReference type="EMBL" id="VFMN01000001">
    <property type="protein sequence ID" value="TQJ08405.1"/>
    <property type="molecule type" value="Genomic_DNA"/>
</dbReference>
<dbReference type="RefSeq" id="WP_170185593.1">
    <property type="nucleotide sequence ID" value="NZ_BAAAPR010000004.1"/>
</dbReference>
<gene>
    <name evidence="2" type="ORF">FB458_1493</name>
</gene>
<feature type="region of interest" description="Disordered" evidence="1">
    <location>
        <begin position="1"/>
        <end position="52"/>
    </location>
</feature>
<reference evidence="2 3" key="1">
    <citation type="submission" date="2019-06" db="EMBL/GenBank/DDBJ databases">
        <title>Sequencing the genomes of 1000 actinobacteria strains.</title>
        <authorList>
            <person name="Klenk H.-P."/>
        </authorList>
    </citation>
    <scope>NUCLEOTIDE SEQUENCE [LARGE SCALE GENOMIC DNA]</scope>
    <source>
        <strain evidence="2 3">DSM 18607</strain>
    </source>
</reference>
<dbReference type="AlphaFoldDB" id="A0A542DZ89"/>
<protein>
    <submittedName>
        <fullName evidence="2">Uncharacterized protein</fullName>
    </submittedName>
</protein>
<accession>A0A542DZ89</accession>
<organism evidence="2 3">
    <name type="scientific">Lapillicoccus jejuensis</name>
    <dbReference type="NCBI Taxonomy" id="402171"/>
    <lineage>
        <taxon>Bacteria</taxon>
        <taxon>Bacillati</taxon>
        <taxon>Actinomycetota</taxon>
        <taxon>Actinomycetes</taxon>
        <taxon>Micrococcales</taxon>
        <taxon>Intrasporangiaceae</taxon>
        <taxon>Lapillicoccus</taxon>
    </lineage>
</organism>
<evidence type="ECO:0000313" key="2">
    <source>
        <dbReference type="EMBL" id="TQJ08405.1"/>
    </source>
</evidence>
<evidence type="ECO:0000313" key="3">
    <source>
        <dbReference type="Proteomes" id="UP000317893"/>
    </source>
</evidence>
<dbReference type="Proteomes" id="UP000317893">
    <property type="component" value="Unassembled WGS sequence"/>
</dbReference>
<comment type="caution">
    <text evidence="2">The sequence shown here is derived from an EMBL/GenBank/DDBJ whole genome shotgun (WGS) entry which is preliminary data.</text>
</comment>
<feature type="compositionally biased region" description="Basic and acidic residues" evidence="1">
    <location>
        <begin position="1"/>
        <end position="31"/>
    </location>
</feature>
<feature type="compositionally biased region" description="Acidic residues" evidence="1">
    <location>
        <begin position="36"/>
        <end position="52"/>
    </location>
</feature>
<evidence type="ECO:0000256" key="1">
    <source>
        <dbReference type="SAM" id="MobiDB-lite"/>
    </source>
</evidence>
<keyword evidence="3" id="KW-1185">Reference proteome</keyword>
<proteinExistence type="predicted"/>
<name>A0A542DZ89_9MICO</name>